<dbReference type="Pfam" id="PF07992">
    <property type="entry name" value="Pyr_redox_2"/>
    <property type="match status" value="1"/>
</dbReference>
<dbReference type="InterPro" id="IPR001455">
    <property type="entry name" value="TusA-like"/>
</dbReference>
<dbReference type="Proteomes" id="UP000198304">
    <property type="component" value="Unassembled WGS sequence"/>
</dbReference>
<dbReference type="Pfam" id="PF00581">
    <property type="entry name" value="Rhodanese"/>
    <property type="match status" value="1"/>
</dbReference>
<dbReference type="Pfam" id="PF13686">
    <property type="entry name" value="DrsE_2"/>
    <property type="match status" value="1"/>
</dbReference>
<dbReference type="SUPFAM" id="SSF51905">
    <property type="entry name" value="FAD/NAD(P)-binding domain"/>
    <property type="match status" value="1"/>
</dbReference>
<keyword evidence="3" id="KW-0285">Flavoprotein</keyword>
<evidence type="ECO:0000313" key="8">
    <source>
        <dbReference type="EMBL" id="SNS75151.1"/>
    </source>
</evidence>
<evidence type="ECO:0000256" key="2">
    <source>
        <dbReference type="ARBA" id="ARBA00009130"/>
    </source>
</evidence>
<name>A0A239H1U7_9FIRM</name>
<dbReference type="InterPro" id="IPR001763">
    <property type="entry name" value="Rhodanese-like_dom"/>
</dbReference>
<dbReference type="SUPFAM" id="SSF64307">
    <property type="entry name" value="SirA-like"/>
    <property type="match status" value="1"/>
</dbReference>
<dbReference type="SMART" id="SM00450">
    <property type="entry name" value="RHOD"/>
    <property type="match status" value="1"/>
</dbReference>
<evidence type="ECO:0000259" key="7">
    <source>
        <dbReference type="PROSITE" id="PS50206"/>
    </source>
</evidence>
<keyword evidence="9" id="KW-1185">Reference proteome</keyword>
<sequence>MAKKILIVGGVAGGATTAARLRRLDEKAEIVLFERGEYISFANCGLPYYIGGIIEERDALLVQTPEDMSRKFNIDIRVFNEVTKINREDKSVTVKNLKTEELYQESYDYIVLSPGANPIFPPIPGINEADNLFTLRSIPDTDRIKDYVDNRKPKAAIVIGGGFIGIEMAENLHYRGIEVTLVEMANQIMAPIDYEMAAILHNHLRDKGVQLILEDGVKAFEDSGKKVLLQSGKAVSIDLIILAIGVKPENQLAKEAGLALGEKGGILTNPYLETSDPAIYAIGDAIEINDYINGNPAMIPLAGPANKQGRIAANNIIGKRETYSGTLGTAVAKIFDMTVASTGNNERTLKQLGVNYQAIHLHPGSHAGYYPGAFPISMKLLFESNSGKILGAQAVGHKGVEKRIDVIATAIKGNLTAVDLKELELSYAPPFSSAKDPVNMLGFVAANILEGLTDTFQWYEIKDILQADALLIDVRDEIERDLGYIDGSINIPLGELRNRLPEIPKNKTIYVYCQVGIRGYIAARILMQEGYKVKNLDGGYKTYQSIYAANSGGNCLVEVDDSGVAKIHCNPNEDIKADLHINACGLQCPGPIIQVYKALEEMQSGEVLEVKATDPGFMKDIASWCSKTGNTLIKSQMDGKTCKALIQKGSTLGAKHVVSSSQESIINANKDAATMVVFSGDLDKALASFIIASGAASMGKKVTLFFTFWGLNILRKDSSPKVRKDFLEKMFGWMMPKGPKKLPISKMNMGGMGPKMIQHVMKRKNVDSLETLIKNAMDMDVNIVACAMSMDIMGIKAEELIDGVEIGGVATYLGETQDANLNLFI</sequence>
<evidence type="ECO:0000256" key="1">
    <source>
        <dbReference type="ARBA" id="ARBA00001974"/>
    </source>
</evidence>
<dbReference type="OrthoDB" id="9802028at2"/>
<dbReference type="InterPro" id="IPR016156">
    <property type="entry name" value="FAD/NAD-linked_Rdtase_dimer_sf"/>
</dbReference>
<dbReference type="PRINTS" id="PR00368">
    <property type="entry name" value="FADPNR"/>
</dbReference>
<dbReference type="InterPro" id="IPR050260">
    <property type="entry name" value="FAD-bd_OxRdtase"/>
</dbReference>
<dbReference type="GO" id="GO:0016491">
    <property type="term" value="F:oxidoreductase activity"/>
    <property type="evidence" value="ECO:0007669"/>
    <property type="project" value="UniProtKB-KW"/>
</dbReference>
<evidence type="ECO:0000313" key="9">
    <source>
        <dbReference type="Proteomes" id="UP000198304"/>
    </source>
</evidence>
<dbReference type="Pfam" id="PF02852">
    <property type="entry name" value="Pyr_redox_dim"/>
    <property type="match status" value="1"/>
</dbReference>
<dbReference type="PANTHER" id="PTHR43429">
    <property type="entry name" value="PYRIDINE NUCLEOTIDE-DISULFIDE OXIDOREDUCTASE DOMAIN-CONTAINING"/>
    <property type="match status" value="1"/>
</dbReference>
<dbReference type="SUPFAM" id="SSF52821">
    <property type="entry name" value="Rhodanese/Cell cycle control phosphatase"/>
    <property type="match status" value="1"/>
</dbReference>
<dbReference type="CDD" id="cd01524">
    <property type="entry name" value="RHOD_Pyr_redox"/>
    <property type="match status" value="1"/>
</dbReference>
<dbReference type="InterPro" id="IPR036873">
    <property type="entry name" value="Rhodanese-like_dom_sf"/>
</dbReference>
<dbReference type="Pfam" id="PF01206">
    <property type="entry name" value="TusA"/>
    <property type="match status" value="1"/>
</dbReference>
<organism evidence="8 9">
    <name type="scientific">Anaerovirgula multivorans</name>
    <dbReference type="NCBI Taxonomy" id="312168"/>
    <lineage>
        <taxon>Bacteria</taxon>
        <taxon>Bacillati</taxon>
        <taxon>Bacillota</taxon>
        <taxon>Clostridia</taxon>
        <taxon>Peptostreptococcales</taxon>
        <taxon>Natronincolaceae</taxon>
        <taxon>Anaerovirgula</taxon>
    </lineage>
</organism>
<evidence type="ECO:0000256" key="5">
    <source>
        <dbReference type="ARBA" id="ARBA00023002"/>
    </source>
</evidence>
<comment type="cofactor">
    <cofactor evidence="1">
        <name>FAD</name>
        <dbReference type="ChEBI" id="CHEBI:57692"/>
    </cofactor>
</comment>
<evidence type="ECO:0000256" key="3">
    <source>
        <dbReference type="ARBA" id="ARBA00022630"/>
    </source>
</evidence>
<keyword evidence="4" id="KW-0274">FAD</keyword>
<dbReference type="InterPro" id="IPR032836">
    <property type="entry name" value="DsrE2-like"/>
</dbReference>
<dbReference type="AlphaFoldDB" id="A0A239H1U7"/>
<protein>
    <submittedName>
        <fullName evidence="8">CoA-disulfide reductase</fullName>
    </submittedName>
</protein>
<dbReference type="PROSITE" id="PS50206">
    <property type="entry name" value="RHODANESE_3"/>
    <property type="match status" value="1"/>
</dbReference>
<dbReference type="PROSITE" id="PS01148">
    <property type="entry name" value="UPF0033"/>
    <property type="match status" value="1"/>
</dbReference>
<dbReference type="InterPro" id="IPR036188">
    <property type="entry name" value="FAD/NAD-bd_sf"/>
</dbReference>
<dbReference type="InterPro" id="IPR036868">
    <property type="entry name" value="TusA-like_sf"/>
</dbReference>
<feature type="domain" description="Rhodanese" evidence="7">
    <location>
        <begin position="465"/>
        <end position="552"/>
    </location>
</feature>
<gene>
    <name evidence="8" type="ORF">SAMN05446037_101969</name>
</gene>
<dbReference type="Gene3D" id="3.50.50.60">
    <property type="entry name" value="FAD/NAD(P)-binding domain"/>
    <property type="match status" value="2"/>
</dbReference>
<dbReference type="InterPro" id="IPR004099">
    <property type="entry name" value="Pyr_nucl-diS_OxRdtase_dimer"/>
</dbReference>
<evidence type="ECO:0000256" key="4">
    <source>
        <dbReference type="ARBA" id="ARBA00022827"/>
    </source>
</evidence>
<accession>A0A239H1U7</accession>
<dbReference type="SUPFAM" id="SSF75169">
    <property type="entry name" value="DsrEFH-like"/>
    <property type="match status" value="1"/>
</dbReference>
<dbReference type="PANTHER" id="PTHR43429:SF1">
    <property type="entry name" value="NAD(P)H SULFUR OXIDOREDUCTASE (COA-DEPENDENT)"/>
    <property type="match status" value="1"/>
</dbReference>
<dbReference type="SUPFAM" id="SSF55424">
    <property type="entry name" value="FAD/NAD-linked reductases, dimerisation (C-terminal) domain"/>
    <property type="match status" value="1"/>
</dbReference>
<dbReference type="InterPro" id="IPR023753">
    <property type="entry name" value="FAD/NAD-binding_dom"/>
</dbReference>
<dbReference type="InterPro" id="IPR027396">
    <property type="entry name" value="DsrEFH-like"/>
</dbReference>
<dbReference type="Gene3D" id="3.30.110.40">
    <property type="entry name" value="TusA-like domain"/>
    <property type="match status" value="1"/>
</dbReference>
<evidence type="ECO:0000256" key="6">
    <source>
        <dbReference type="ARBA" id="ARBA00023284"/>
    </source>
</evidence>
<dbReference type="Gene3D" id="3.40.250.10">
    <property type="entry name" value="Rhodanese-like domain"/>
    <property type="match status" value="1"/>
</dbReference>
<keyword evidence="6" id="KW-0676">Redox-active center</keyword>
<dbReference type="NCBIfam" id="NF010037">
    <property type="entry name" value="PRK13512.1"/>
    <property type="match status" value="1"/>
</dbReference>
<reference evidence="9" key="1">
    <citation type="submission" date="2017-06" db="EMBL/GenBank/DDBJ databases">
        <authorList>
            <person name="Varghese N."/>
            <person name="Submissions S."/>
        </authorList>
    </citation>
    <scope>NUCLEOTIDE SEQUENCE [LARGE SCALE GENOMIC DNA]</scope>
    <source>
        <strain evidence="9">SCA</strain>
    </source>
</reference>
<dbReference type="PRINTS" id="PR00411">
    <property type="entry name" value="PNDRDTASEI"/>
</dbReference>
<keyword evidence="5" id="KW-0560">Oxidoreductase</keyword>
<comment type="similarity">
    <text evidence="2">Belongs to the class-III pyridine nucleotide-disulfide oxidoreductase family.</text>
</comment>
<proteinExistence type="inferred from homology"/>
<dbReference type="EMBL" id="FZOJ01000019">
    <property type="protein sequence ID" value="SNS75151.1"/>
    <property type="molecule type" value="Genomic_DNA"/>
</dbReference>
<dbReference type="RefSeq" id="WP_089284037.1">
    <property type="nucleotide sequence ID" value="NZ_FZOJ01000019.1"/>
</dbReference>
<dbReference type="Gene3D" id="3.40.1260.10">
    <property type="entry name" value="DsrEFH-like"/>
    <property type="match status" value="1"/>
</dbReference>